<keyword evidence="5 8" id="KW-0067">ATP-binding</keyword>
<keyword evidence="6 8" id="KW-0446">Lipid-binding</keyword>
<dbReference type="Pfam" id="PF11638">
    <property type="entry name" value="DnaA_N"/>
    <property type="match status" value="1"/>
</dbReference>
<dbReference type="InterPro" id="IPR018312">
    <property type="entry name" value="Chromosome_initiator_DnaA_CS"/>
</dbReference>
<dbReference type="RefSeq" id="WP_168028575.1">
    <property type="nucleotide sequence ID" value="NZ_JAAVNE010000007.1"/>
</dbReference>
<dbReference type="PANTHER" id="PTHR30050">
    <property type="entry name" value="CHROMOSOMAL REPLICATION INITIATOR PROTEIN DNAA"/>
    <property type="match status" value="1"/>
</dbReference>
<feature type="region of interest" description="Domain IV, binds dsDNA" evidence="8">
    <location>
        <begin position="396"/>
        <end position="515"/>
    </location>
</feature>
<comment type="similarity">
    <text evidence="1 8 11">Belongs to the DnaA family.</text>
</comment>
<comment type="subcellular location">
    <subcellularLocation>
        <location evidence="8">Cytoplasm</location>
    </subcellularLocation>
</comment>
<keyword evidence="4 8" id="KW-0547">Nucleotide-binding</keyword>
<dbReference type="NCBIfam" id="TIGR00362">
    <property type="entry name" value="DnaA"/>
    <property type="match status" value="1"/>
</dbReference>
<comment type="caution">
    <text evidence="8">Lacks conserved residue(s) required for the propagation of feature annotation.</text>
</comment>
<evidence type="ECO:0000256" key="9">
    <source>
        <dbReference type="NCBIfam" id="TIGR00362"/>
    </source>
</evidence>
<gene>
    <name evidence="8 15" type="primary">dnaA</name>
    <name evidence="15" type="ORF">HEQ75_06425</name>
</gene>
<dbReference type="Proteomes" id="UP000787635">
    <property type="component" value="Unassembled WGS sequence"/>
</dbReference>
<dbReference type="PRINTS" id="PR00051">
    <property type="entry name" value="DNAA"/>
</dbReference>
<dbReference type="Gene3D" id="1.10.1750.10">
    <property type="match status" value="1"/>
</dbReference>
<feature type="region of interest" description="Disordered" evidence="12">
    <location>
        <begin position="96"/>
        <end position="171"/>
    </location>
</feature>
<dbReference type="SUPFAM" id="SSF52540">
    <property type="entry name" value="P-loop containing nucleoside triphosphate hydrolases"/>
    <property type="match status" value="1"/>
</dbReference>
<dbReference type="Gene3D" id="3.40.50.300">
    <property type="entry name" value="P-loop containing nucleotide triphosphate hydrolases"/>
    <property type="match status" value="1"/>
</dbReference>
<evidence type="ECO:0000256" key="7">
    <source>
        <dbReference type="ARBA" id="ARBA00023125"/>
    </source>
</evidence>
<comment type="subunit">
    <text evidence="8">Oligomerizes as a right-handed, spiral filament on DNA at oriC.</text>
</comment>
<keyword evidence="3 8" id="KW-0235">DNA replication</keyword>
<dbReference type="InterPro" id="IPR001957">
    <property type="entry name" value="Chromosome_initiator_DnaA"/>
</dbReference>
<comment type="domain">
    <text evidence="8">Domain I is involved in oligomerization and binding regulators, domain II is flexibile and of varying length in different bacteria, domain III forms the AAA+ region, while domain IV binds dsDNA.</text>
</comment>
<evidence type="ECO:0000256" key="12">
    <source>
        <dbReference type="SAM" id="MobiDB-lite"/>
    </source>
</evidence>
<dbReference type="SMART" id="SM00760">
    <property type="entry name" value="Bac_DnaA_C"/>
    <property type="match status" value="1"/>
</dbReference>
<dbReference type="Pfam" id="PF08299">
    <property type="entry name" value="Bac_DnaA_C"/>
    <property type="match status" value="1"/>
</dbReference>
<feature type="binding site" evidence="8">
    <location>
        <position position="218"/>
    </location>
    <ligand>
        <name>ATP</name>
        <dbReference type="ChEBI" id="CHEBI:30616"/>
    </ligand>
</feature>
<comment type="caution">
    <text evidence="15">The sequence shown here is derived from an EMBL/GenBank/DDBJ whole genome shotgun (WGS) entry which is preliminary data.</text>
</comment>
<feature type="binding site" evidence="8">
    <location>
        <position position="221"/>
    </location>
    <ligand>
        <name>ATP</name>
        <dbReference type="ChEBI" id="CHEBI:30616"/>
    </ligand>
</feature>
<name>A0ABX1E045_9PROT</name>
<evidence type="ECO:0000256" key="3">
    <source>
        <dbReference type="ARBA" id="ARBA00022705"/>
    </source>
</evidence>
<evidence type="ECO:0000256" key="5">
    <source>
        <dbReference type="ARBA" id="ARBA00022840"/>
    </source>
</evidence>
<evidence type="ECO:0000256" key="8">
    <source>
        <dbReference type="HAMAP-Rule" id="MF_00377"/>
    </source>
</evidence>
<evidence type="ECO:0000313" key="15">
    <source>
        <dbReference type="EMBL" id="NKC30491.1"/>
    </source>
</evidence>
<dbReference type="EMBL" id="JAAVNE010000007">
    <property type="protein sequence ID" value="NKC30491.1"/>
    <property type="molecule type" value="Genomic_DNA"/>
</dbReference>
<dbReference type="SMART" id="SM00382">
    <property type="entry name" value="AAA"/>
    <property type="match status" value="1"/>
</dbReference>
<feature type="binding site" evidence="8">
    <location>
        <position position="222"/>
    </location>
    <ligand>
        <name>ATP</name>
        <dbReference type="ChEBI" id="CHEBI:30616"/>
    </ligand>
</feature>
<sequence>MENAVGPSSPSSAPQLAEVWARIRGRLKEEVGEVEYRTWLRQMTLASVQGEEATILLPTRFLRDWVRGHYGDRLRALWQAELPTLRRLDFRVKPEARNEDARDEAGVEPSGEARQARLTARGLAAEPQDGLAGSLARPVEPRPADRGMERYPDRAAERSPEKAAEKPNDWSAPLDPRFTFDSFVVGKPNEFAHACARRVAERPASPGFNPLFLYGGVGLGKTHLMHACAWAIRELGVAAGRPPMTVAYMSAEKFMYRFIAALRSQSTMEFKESLRSVDVLLIDDLQFLIGKDNTQEEFFHTFNALVDAGKQIIVSADKSPSDLSGIEDRLRTRLGCGMVADLHATTYELRISILQAKAQTQGVPVPVKVMEFLAHKITSNVRELEGALNRLIAHANLFGRPITMDGAQEVLHDILRAHDRRVTIEEIQKRVAEHYNIRLTDMSSPRRARAVARPRQVAMYLAKQLTSRSLPEIGRRFGGRDHTTVMHAVSRVAELMQSDSAFAEDVELLRRMLET</sequence>
<dbReference type="InterPro" id="IPR010921">
    <property type="entry name" value="Trp_repressor/repl_initiator"/>
</dbReference>
<dbReference type="Gene3D" id="1.10.8.60">
    <property type="match status" value="1"/>
</dbReference>
<dbReference type="InterPro" id="IPR024633">
    <property type="entry name" value="DnaA_N_dom"/>
</dbReference>
<dbReference type="InterPro" id="IPR020591">
    <property type="entry name" value="Chromosome_initiator_DnaA-like"/>
</dbReference>
<comment type="function">
    <text evidence="8 10">Plays an essential role in the initiation and regulation of chromosomal replication. ATP-DnaA binds to the origin of replication (oriC) to initiate formation of the DNA replication initiation complex once per cell cycle. Binds the DnaA box (a 9 base pair repeat at the origin) and separates the double-stranded (ds)DNA. Forms a right-handed helical filament on oriC DNA; dsDNA binds to the exterior of the filament while single-stranded (ss)DNA is stabiized in the filament's interior. The ATP-DnaA-oriC complex binds and stabilizes one strand of the AT-rich DNA unwinding element (DUE), permitting loading of DNA polymerase. After initiation quickly degrades to an ADP-DnaA complex that is not apt for DNA replication. Binds acidic phospholipids.</text>
</comment>
<feature type="domain" description="AAA+ ATPase" evidence="13">
    <location>
        <begin position="207"/>
        <end position="342"/>
    </location>
</feature>
<dbReference type="InterPro" id="IPR003593">
    <property type="entry name" value="AAA+_ATPase"/>
</dbReference>
<dbReference type="PROSITE" id="PS01008">
    <property type="entry name" value="DNAA"/>
    <property type="match status" value="1"/>
</dbReference>
<feature type="region of interest" description="Domain I, interacts with DnaA modulators" evidence="8">
    <location>
        <begin position="1"/>
        <end position="108"/>
    </location>
</feature>
<evidence type="ECO:0000256" key="10">
    <source>
        <dbReference type="RuleBase" id="RU000577"/>
    </source>
</evidence>
<evidence type="ECO:0000256" key="11">
    <source>
        <dbReference type="RuleBase" id="RU004227"/>
    </source>
</evidence>
<feature type="domain" description="Chromosomal replication initiator DnaA C-terminal" evidence="14">
    <location>
        <begin position="423"/>
        <end position="492"/>
    </location>
</feature>
<dbReference type="Gene3D" id="3.30.300.180">
    <property type="match status" value="1"/>
</dbReference>
<dbReference type="InterPro" id="IPR027417">
    <property type="entry name" value="P-loop_NTPase"/>
</dbReference>
<accession>A0ABX1E045</accession>
<protein>
    <recommendedName>
        <fullName evidence="8 9">Chromosomal replication initiator protein DnaA</fullName>
    </recommendedName>
</protein>
<dbReference type="InterPro" id="IPR013317">
    <property type="entry name" value="DnaA_dom"/>
</dbReference>
<dbReference type="InterPro" id="IPR013159">
    <property type="entry name" value="DnaA_C"/>
</dbReference>
<dbReference type="Pfam" id="PF00308">
    <property type="entry name" value="Bac_DnaA"/>
    <property type="match status" value="1"/>
</dbReference>
<dbReference type="SUPFAM" id="SSF48295">
    <property type="entry name" value="TrpR-like"/>
    <property type="match status" value="1"/>
</dbReference>
<feature type="binding site" evidence="8">
    <location>
        <position position="220"/>
    </location>
    <ligand>
        <name>ATP</name>
        <dbReference type="ChEBI" id="CHEBI:30616"/>
    </ligand>
</feature>
<organism evidence="15 16">
    <name type="scientific">Falsiroseomonas selenitidurans</name>
    <dbReference type="NCBI Taxonomy" id="2716335"/>
    <lineage>
        <taxon>Bacteria</taxon>
        <taxon>Pseudomonadati</taxon>
        <taxon>Pseudomonadota</taxon>
        <taxon>Alphaproteobacteria</taxon>
        <taxon>Acetobacterales</taxon>
        <taxon>Roseomonadaceae</taxon>
        <taxon>Falsiroseomonas</taxon>
    </lineage>
</organism>
<evidence type="ECO:0000256" key="6">
    <source>
        <dbReference type="ARBA" id="ARBA00023121"/>
    </source>
</evidence>
<reference evidence="15 16" key="1">
    <citation type="submission" date="2020-03" db="EMBL/GenBank/DDBJ databases">
        <title>Roseomonas selenitidurans sp. nov. isolated from urban soil.</title>
        <authorList>
            <person name="Liu H."/>
        </authorList>
    </citation>
    <scope>NUCLEOTIDE SEQUENCE [LARGE SCALE GENOMIC DNA]</scope>
    <source>
        <strain evidence="15 16">BU-1</strain>
    </source>
</reference>
<proteinExistence type="inferred from homology"/>
<feature type="compositionally biased region" description="Basic and acidic residues" evidence="12">
    <location>
        <begin position="96"/>
        <end position="105"/>
    </location>
</feature>
<feature type="compositionally biased region" description="Basic and acidic residues" evidence="12">
    <location>
        <begin position="139"/>
        <end position="168"/>
    </location>
</feature>
<dbReference type="InterPro" id="IPR038454">
    <property type="entry name" value="DnaA_N_sf"/>
</dbReference>
<keyword evidence="2 8" id="KW-0963">Cytoplasm</keyword>
<evidence type="ECO:0000256" key="2">
    <source>
        <dbReference type="ARBA" id="ARBA00022490"/>
    </source>
</evidence>
<dbReference type="CDD" id="cd00009">
    <property type="entry name" value="AAA"/>
    <property type="match status" value="1"/>
</dbReference>
<keyword evidence="16" id="KW-1185">Reference proteome</keyword>
<evidence type="ECO:0000256" key="4">
    <source>
        <dbReference type="ARBA" id="ARBA00022741"/>
    </source>
</evidence>
<evidence type="ECO:0000313" key="16">
    <source>
        <dbReference type="Proteomes" id="UP000787635"/>
    </source>
</evidence>
<evidence type="ECO:0000259" key="14">
    <source>
        <dbReference type="SMART" id="SM00760"/>
    </source>
</evidence>
<dbReference type="PANTHER" id="PTHR30050:SF2">
    <property type="entry name" value="CHROMOSOMAL REPLICATION INITIATOR PROTEIN DNAA"/>
    <property type="match status" value="1"/>
</dbReference>
<keyword evidence="7 8" id="KW-0238">DNA-binding</keyword>
<evidence type="ECO:0000256" key="1">
    <source>
        <dbReference type="ARBA" id="ARBA00006583"/>
    </source>
</evidence>
<dbReference type="HAMAP" id="MF_00377">
    <property type="entry name" value="DnaA_bact"/>
    <property type="match status" value="1"/>
</dbReference>
<dbReference type="CDD" id="cd06571">
    <property type="entry name" value="Bac_DnaA_C"/>
    <property type="match status" value="1"/>
</dbReference>
<evidence type="ECO:0000259" key="13">
    <source>
        <dbReference type="SMART" id="SM00382"/>
    </source>
</evidence>